<proteinExistence type="predicted"/>
<feature type="signal peptide" evidence="1">
    <location>
        <begin position="1"/>
        <end position="23"/>
    </location>
</feature>
<feature type="non-terminal residue" evidence="2">
    <location>
        <position position="1008"/>
    </location>
</feature>
<dbReference type="AlphaFoldDB" id="A0A0B7AYT6"/>
<organism evidence="2">
    <name type="scientific">Arion vulgaris</name>
    <dbReference type="NCBI Taxonomy" id="1028688"/>
    <lineage>
        <taxon>Eukaryota</taxon>
        <taxon>Metazoa</taxon>
        <taxon>Spiralia</taxon>
        <taxon>Lophotrochozoa</taxon>
        <taxon>Mollusca</taxon>
        <taxon>Gastropoda</taxon>
        <taxon>Heterobranchia</taxon>
        <taxon>Euthyneura</taxon>
        <taxon>Panpulmonata</taxon>
        <taxon>Eupulmonata</taxon>
        <taxon>Stylommatophora</taxon>
        <taxon>Helicina</taxon>
        <taxon>Arionoidea</taxon>
        <taxon>Arionidae</taxon>
        <taxon>Arion</taxon>
    </lineage>
</organism>
<accession>A0A0B7AYT6</accession>
<protein>
    <submittedName>
        <fullName evidence="2">Uncharacterized protein</fullName>
    </submittedName>
</protein>
<evidence type="ECO:0000256" key="1">
    <source>
        <dbReference type="SAM" id="SignalP"/>
    </source>
</evidence>
<keyword evidence="1" id="KW-0732">Signal</keyword>
<sequence length="1008" mass="111945">MGKNTWALLFGLCVLLSVLNAVAEETPKDEQKTSQNQKKSIVKRLVREGCSSCSVNGQLYDGHSRFQYEEGCKRFRCVCRCNGAWECPARNTIDICADVAPSRQQRQPVSSHDSSSTALPPSSSTTTLSSTILNYQRCQPCVINSTEYQGHSRFTYVNSCGSVKNCICYCNGSWACQQDTTGNLCTDEKSTPSSEIPRTAAQILQTEKDTVSISNSESNANQEITVNNNVEQRADDVRLYIYRGCQNCSAGGKIIKGNNYFEFVEGCSKRSYCTCYCNGSWSCPDRFVENICESEQPTAPRAQTAGCRSCVVKDQTFPGNQYFQVTDGCIEYRNCICNCDGTWDCPKTESINNCRQEEVRSSDNTVSELRCKQCEVRGQTFPGNQYFQYVDQCREYTNCLCKCDGSWSCSQDNVRDVCLNANQRTACSVCEVYGSTFQGNNYFQVKHNCLEYSNCVCHCNGTWSCPANSARNTCDGGEATVLLGLYQSIVNNSRTRCNTCLSYGKYFKGGNYFDVIDGCTSYRKCICRCDGSWDCNTRFAVNICNNKTASQIYHKDSVEERKDSNNIDTNSDTVAQLIDNQCSFCDAHKKVVVGNSYFELTIGCTEYKNCLCNCDGSWECPPQFAKSVCTESNATARFEANLLMACSNCVARGKIIRGGSNFKLTDGCTLYTSCRCDCNGKWECSKEKTSNICSKNSSAPEDTCSMCQSTDGIVHPPNSIFKLTDDCIEKTCHCFCNGSWSCPENGKRWVCSHKCTFCNVDGRIIPNNTQFIHRTECLENTCSCHCNGTWSCPQNTVRDTCQSEVRVGCNKCSVSLTEVYNGESDFVLEQGCLHYKCRCNCDGSYLCPGKEARNVCRGEVLGGCRSCVVSGTGIYKGESDFALRRGCLYYDCKCNCDGSWNCASEKVRNVCLGEAPGGCRVCRISESEIYRAGSTFDLRKGCINYKCRCNCNGGWYCPGKTARDVCKGEVPGGCKSCIISDTEFYPGYSNFELVKNCINYKCRCNCDG</sequence>
<feature type="chain" id="PRO_5002124472" evidence="1">
    <location>
        <begin position="24"/>
        <end position="1008"/>
    </location>
</feature>
<name>A0A0B7AYT6_9EUPU</name>
<reference evidence="2" key="1">
    <citation type="submission" date="2014-12" db="EMBL/GenBank/DDBJ databases">
        <title>Insight into the proteome of Arion vulgaris.</title>
        <authorList>
            <person name="Aradska J."/>
            <person name="Bulat T."/>
            <person name="Smidak R."/>
            <person name="Sarate P."/>
            <person name="Gangsoo J."/>
            <person name="Sialana F."/>
            <person name="Bilban M."/>
            <person name="Lubec G."/>
        </authorList>
    </citation>
    <scope>NUCLEOTIDE SEQUENCE</scope>
    <source>
        <tissue evidence="2">Skin</tissue>
    </source>
</reference>
<evidence type="ECO:0000313" key="2">
    <source>
        <dbReference type="EMBL" id="CEK86239.1"/>
    </source>
</evidence>
<gene>
    <name evidence="2" type="primary">ORF152692</name>
</gene>
<dbReference type="EMBL" id="HACG01039374">
    <property type="protein sequence ID" value="CEK86239.1"/>
    <property type="molecule type" value="Transcribed_RNA"/>
</dbReference>